<sequence>MGSQCLPVPAETKGNGIQRIATLHHIVAAAHGLTLYHWSTPLVLSTVDHLHATWGRADAADQRAGSKHGQRQANGCYCAD</sequence>
<keyword evidence="3" id="KW-1185">Reference proteome</keyword>
<dbReference type="Proteomes" id="UP000023842">
    <property type="component" value="Unassembled WGS sequence"/>
</dbReference>
<evidence type="ECO:0000313" key="2">
    <source>
        <dbReference type="EMBL" id="EZH84213.1"/>
    </source>
</evidence>
<gene>
    <name evidence="2" type="ORF">AU05_10595</name>
</gene>
<feature type="region of interest" description="Disordered" evidence="1">
    <location>
        <begin position="61"/>
        <end position="80"/>
    </location>
</feature>
<protein>
    <submittedName>
        <fullName evidence="2">Uncharacterized protein</fullName>
    </submittedName>
</protein>
<dbReference type="EMBL" id="JFJN01000003">
    <property type="protein sequence ID" value="EZH84213.1"/>
    <property type="molecule type" value="Genomic_DNA"/>
</dbReference>
<comment type="caution">
    <text evidence="2">The sequence shown here is derived from an EMBL/GenBank/DDBJ whole genome shotgun (WGS) entry which is preliminary data.</text>
</comment>
<proteinExistence type="predicted"/>
<reference evidence="3" key="1">
    <citation type="journal article" date="2014" name="Genome Announc.">
        <title>Draft Genome Sequence of the algae degrading bacterium Pseudomonas mendocina AD6.</title>
        <authorList>
            <person name="Barney B.M."/>
            <person name="Lenneman E.M."/>
        </authorList>
    </citation>
    <scope>NUCLEOTIDE SEQUENCE [LARGE SCALE GENOMIC DNA]</scope>
    <source>
        <strain evidence="3">AD6</strain>
    </source>
</reference>
<name>A0ABP3C202_9GAMM</name>
<evidence type="ECO:0000313" key="3">
    <source>
        <dbReference type="Proteomes" id="UP000023842"/>
    </source>
</evidence>
<organism evidence="2 3">
    <name type="scientific">Ectopseudomonas composti</name>
    <dbReference type="NCBI Taxonomy" id="658457"/>
    <lineage>
        <taxon>Bacteria</taxon>
        <taxon>Pseudomonadati</taxon>
        <taxon>Pseudomonadota</taxon>
        <taxon>Gammaproteobacteria</taxon>
        <taxon>Pseudomonadales</taxon>
        <taxon>Pseudomonadaceae</taxon>
        <taxon>Ectopseudomonas</taxon>
    </lineage>
</organism>
<accession>A0ABP3C202</accession>
<evidence type="ECO:0000256" key="1">
    <source>
        <dbReference type="SAM" id="MobiDB-lite"/>
    </source>
</evidence>